<dbReference type="EMBL" id="CM042052">
    <property type="protein sequence ID" value="KAI3718247.1"/>
    <property type="molecule type" value="Genomic_DNA"/>
</dbReference>
<proteinExistence type="predicted"/>
<gene>
    <name evidence="1" type="ORF">L6452_19109</name>
</gene>
<sequence>MGAMHDSPNPRTEPKRTTSTSADDQPSTILMSLVPVVLLASTTSEVPIFPVPTVPPLSVLEATATTTAN</sequence>
<evidence type="ECO:0000313" key="1">
    <source>
        <dbReference type="EMBL" id="KAI3718247.1"/>
    </source>
</evidence>
<keyword evidence="2" id="KW-1185">Reference proteome</keyword>
<protein>
    <submittedName>
        <fullName evidence="1">Uncharacterized protein</fullName>
    </submittedName>
</protein>
<evidence type="ECO:0000313" key="2">
    <source>
        <dbReference type="Proteomes" id="UP001055879"/>
    </source>
</evidence>
<name>A0ACB9B731_ARCLA</name>
<accession>A0ACB9B731</accession>
<dbReference type="Proteomes" id="UP001055879">
    <property type="component" value="Linkage Group LG06"/>
</dbReference>
<comment type="caution">
    <text evidence="1">The sequence shown here is derived from an EMBL/GenBank/DDBJ whole genome shotgun (WGS) entry which is preliminary data.</text>
</comment>
<reference evidence="1 2" key="2">
    <citation type="journal article" date="2022" name="Mol. Ecol. Resour.">
        <title>The genomes of chicory, endive, great burdock and yacon provide insights into Asteraceae paleo-polyploidization history and plant inulin production.</title>
        <authorList>
            <person name="Fan W."/>
            <person name="Wang S."/>
            <person name="Wang H."/>
            <person name="Wang A."/>
            <person name="Jiang F."/>
            <person name="Liu H."/>
            <person name="Zhao H."/>
            <person name="Xu D."/>
            <person name="Zhang Y."/>
        </authorList>
    </citation>
    <scope>NUCLEOTIDE SEQUENCE [LARGE SCALE GENOMIC DNA]</scope>
    <source>
        <strain evidence="2">cv. Niubang</strain>
    </source>
</reference>
<reference evidence="2" key="1">
    <citation type="journal article" date="2022" name="Mol. Ecol. Resour.">
        <title>The genomes of chicory, endive, great burdock and yacon provide insights into Asteraceae palaeo-polyploidization history and plant inulin production.</title>
        <authorList>
            <person name="Fan W."/>
            <person name="Wang S."/>
            <person name="Wang H."/>
            <person name="Wang A."/>
            <person name="Jiang F."/>
            <person name="Liu H."/>
            <person name="Zhao H."/>
            <person name="Xu D."/>
            <person name="Zhang Y."/>
        </authorList>
    </citation>
    <scope>NUCLEOTIDE SEQUENCE [LARGE SCALE GENOMIC DNA]</scope>
    <source>
        <strain evidence="2">cv. Niubang</strain>
    </source>
</reference>
<organism evidence="1 2">
    <name type="scientific">Arctium lappa</name>
    <name type="common">Greater burdock</name>
    <name type="synonym">Lappa major</name>
    <dbReference type="NCBI Taxonomy" id="4217"/>
    <lineage>
        <taxon>Eukaryota</taxon>
        <taxon>Viridiplantae</taxon>
        <taxon>Streptophyta</taxon>
        <taxon>Embryophyta</taxon>
        <taxon>Tracheophyta</taxon>
        <taxon>Spermatophyta</taxon>
        <taxon>Magnoliopsida</taxon>
        <taxon>eudicotyledons</taxon>
        <taxon>Gunneridae</taxon>
        <taxon>Pentapetalae</taxon>
        <taxon>asterids</taxon>
        <taxon>campanulids</taxon>
        <taxon>Asterales</taxon>
        <taxon>Asteraceae</taxon>
        <taxon>Carduoideae</taxon>
        <taxon>Cardueae</taxon>
        <taxon>Arctiinae</taxon>
        <taxon>Arctium</taxon>
    </lineage>
</organism>